<sequence length="158" mass="17317">MPGICSNRHLLVLSRAYRKFAVAGWILPHSPEVDLTEIRSRRGFLGRADEGSDERTEAAAHHGGPLLLFENGVARLWWIDGKAEIGDWKLGSAAAREFAGEERHNGVRRFSCFRWGAALFQPGRSPLVCGSAEKDRWLKGFSEGGGFAAHSRGDGSKA</sequence>
<evidence type="ECO:0000313" key="1">
    <source>
        <dbReference type="EMBL" id="GER44863.1"/>
    </source>
</evidence>
<keyword evidence="1" id="KW-0808">Transferase</keyword>
<name>A0A5A7QHY2_STRAF</name>
<gene>
    <name evidence="1" type="ORF">STAS_21786</name>
</gene>
<accession>A0A5A7QHY2</accession>
<evidence type="ECO:0000313" key="2">
    <source>
        <dbReference type="Proteomes" id="UP000325081"/>
    </source>
</evidence>
<dbReference type="Proteomes" id="UP000325081">
    <property type="component" value="Unassembled WGS sequence"/>
</dbReference>
<protein>
    <submittedName>
        <fullName evidence="1">Phosphatidylinositol-4-phosphate 5-kinase family protein</fullName>
    </submittedName>
</protein>
<dbReference type="GO" id="GO:0016301">
    <property type="term" value="F:kinase activity"/>
    <property type="evidence" value="ECO:0007669"/>
    <property type="project" value="UniProtKB-KW"/>
</dbReference>
<keyword evidence="1" id="KW-0418">Kinase</keyword>
<comment type="caution">
    <text evidence="1">The sequence shown here is derived from an EMBL/GenBank/DDBJ whole genome shotgun (WGS) entry which is preliminary data.</text>
</comment>
<proteinExistence type="predicted"/>
<reference evidence="2" key="1">
    <citation type="journal article" date="2019" name="Curr. Biol.">
        <title>Genome Sequence of Striga asiatica Provides Insight into the Evolution of Plant Parasitism.</title>
        <authorList>
            <person name="Yoshida S."/>
            <person name="Kim S."/>
            <person name="Wafula E.K."/>
            <person name="Tanskanen J."/>
            <person name="Kim Y.M."/>
            <person name="Honaas L."/>
            <person name="Yang Z."/>
            <person name="Spallek T."/>
            <person name="Conn C.E."/>
            <person name="Ichihashi Y."/>
            <person name="Cheong K."/>
            <person name="Cui S."/>
            <person name="Der J.P."/>
            <person name="Gundlach H."/>
            <person name="Jiao Y."/>
            <person name="Hori C."/>
            <person name="Ishida J.K."/>
            <person name="Kasahara H."/>
            <person name="Kiba T."/>
            <person name="Kim M.S."/>
            <person name="Koo N."/>
            <person name="Laohavisit A."/>
            <person name="Lee Y.H."/>
            <person name="Lumba S."/>
            <person name="McCourt P."/>
            <person name="Mortimer J.C."/>
            <person name="Mutuku J.M."/>
            <person name="Nomura T."/>
            <person name="Sasaki-Sekimoto Y."/>
            <person name="Seto Y."/>
            <person name="Wang Y."/>
            <person name="Wakatake T."/>
            <person name="Sakakibara H."/>
            <person name="Demura T."/>
            <person name="Yamaguchi S."/>
            <person name="Yoneyama K."/>
            <person name="Manabe R.I."/>
            <person name="Nelson D.C."/>
            <person name="Schulman A.H."/>
            <person name="Timko M.P."/>
            <person name="dePamphilis C.W."/>
            <person name="Choi D."/>
            <person name="Shirasu K."/>
        </authorList>
    </citation>
    <scope>NUCLEOTIDE SEQUENCE [LARGE SCALE GENOMIC DNA]</scope>
    <source>
        <strain evidence="2">cv. UVA1</strain>
    </source>
</reference>
<dbReference type="EMBL" id="BKCP01007159">
    <property type="protein sequence ID" value="GER44863.1"/>
    <property type="molecule type" value="Genomic_DNA"/>
</dbReference>
<organism evidence="1 2">
    <name type="scientific">Striga asiatica</name>
    <name type="common">Asiatic witchweed</name>
    <name type="synonym">Buchnera asiatica</name>
    <dbReference type="NCBI Taxonomy" id="4170"/>
    <lineage>
        <taxon>Eukaryota</taxon>
        <taxon>Viridiplantae</taxon>
        <taxon>Streptophyta</taxon>
        <taxon>Embryophyta</taxon>
        <taxon>Tracheophyta</taxon>
        <taxon>Spermatophyta</taxon>
        <taxon>Magnoliopsida</taxon>
        <taxon>eudicotyledons</taxon>
        <taxon>Gunneridae</taxon>
        <taxon>Pentapetalae</taxon>
        <taxon>asterids</taxon>
        <taxon>lamiids</taxon>
        <taxon>Lamiales</taxon>
        <taxon>Orobanchaceae</taxon>
        <taxon>Buchnereae</taxon>
        <taxon>Striga</taxon>
    </lineage>
</organism>
<keyword evidence="2" id="KW-1185">Reference proteome</keyword>
<dbReference type="AlphaFoldDB" id="A0A5A7QHY2"/>